<accession>A0A1M2V561</accession>
<protein>
    <submittedName>
        <fullName evidence="2">Uncharacterized protein</fullName>
    </submittedName>
</protein>
<dbReference type="Proteomes" id="UP000184267">
    <property type="component" value="Unassembled WGS sequence"/>
</dbReference>
<proteinExistence type="predicted"/>
<feature type="region of interest" description="Disordered" evidence="1">
    <location>
        <begin position="1"/>
        <end position="58"/>
    </location>
</feature>
<sequence length="181" mass="19080">MNGNAATLPSRSSSSGTPVTPNHTAPGPPRKRLRTRRKEHLRTGELGGSPATLGPRGRQTCLVNGSQRSECWTQKTSKLNVQRNLKLTGPGHPGTGAVAPRAVELAFRANAVAFPAPRCSAFIGFIVQGRAALCAMGKEAAAAKGVPGLVMAQDTHRARLLLLELEAFGTDGVHTWKSKAE</sequence>
<feature type="compositionally biased region" description="Polar residues" evidence="1">
    <location>
        <begin position="1"/>
        <end position="23"/>
    </location>
</feature>
<dbReference type="AlphaFoldDB" id="A0A1M2V561"/>
<comment type="caution">
    <text evidence="2">The sequence shown here is derived from an EMBL/GenBank/DDBJ whole genome shotgun (WGS) entry which is preliminary data.</text>
</comment>
<reference evidence="2 3" key="1">
    <citation type="submission" date="2016-10" db="EMBL/GenBank/DDBJ databases">
        <title>Genome sequence of the basidiomycete white-rot fungus Trametes pubescens.</title>
        <authorList>
            <person name="Makela M.R."/>
            <person name="Granchi Z."/>
            <person name="Peng M."/>
            <person name="De Vries R.P."/>
            <person name="Grigoriev I."/>
            <person name="Riley R."/>
            <person name="Hilden K."/>
        </authorList>
    </citation>
    <scope>NUCLEOTIDE SEQUENCE [LARGE SCALE GENOMIC DNA]</scope>
    <source>
        <strain evidence="2 3">FBCC735</strain>
    </source>
</reference>
<dbReference type="EMBL" id="MNAD01001654">
    <property type="protein sequence ID" value="OJT02636.1"/>
    <property type="molecule type" value="Genomic_DNA"/>
</dbReference>
<evidence type="ECO:0000313" key="2">
    <source>
        <dbReference type="EMBL" id="OJT02636.1"/>
    </source>
</evidence>
<organism evidence="2 3">
    <name type="scientific">Trametes pubescens</name>
    <name type="common">White-rot fungus</name>
    <dbReference type="NCBI Taxonomy" id="154538"/>
    <lineage>
        <taxon>Eukaryota</taxon>
        <taxon>Fungi</taxon>
        <taxon>Dikarya</taxon>
        <taxon>Basidiomycota</taxon>
        <taxon>Agaricomycotina</taxon>
        <taxon>Agaricomycetes</taxon>
        <taxon>Polyporales</taxon>
        <taxon>Polyporaceae</taxon>
        <taxon>Trametes</taxon>
    </lineage>
</organism>
<feature type="compositionally biased region" description="Basic residues" evidence="1">
    <location>
        <begin position="29"/>
        <end position="40"/>
    </location>
</feature>
<evidence type="ECO:0000313" key="3">
    <source>
        <dbReference type="Proteomes" id="UP000184267"/>
    </source>
</evidence>
<keyword evidence="3" id="KW-1185">Reference proteome</keyword>
<gene>
    <name evidence="2" type="ORF">TRAPUB_6817</name>
</gene>
<name>A0A1M2V561_TRAPU</name>
<evidence type="ECO:0000256" key="1">
    <source>
        <dbReference type="SAM" id="MobiDB-lite"/>
    </source>
</evidence>